<accession>A0A5H3CVU7</accession>
<name>A0A5H3CVU7_9VIRU</name>
<dbReference type="InterPro" id="IPR058520">
    <property type="entry name" value="DUF8207"/>
</dbReference>
<sequence length="332" mass="38248">MDSESLKKALIKATQSVRNKYRALRKDRYNEEIKLEKTYKPIVEPIKEFANKIIKTEPVKVEQCVPKEEPAVTQISPYRKKLTSTPRTPIFLNVEEIASAEPENDGSVQNESVTQLRDALANAPEEVEEFLSHYDPLPRRYLELMIRGTQDVIDTQYGVHYDVDTSTWRIGSTELQLDGADLLLGGREYKGTPGLYELIFKKCPRNYTDQDKQMYGEILDFTNSYRKNCNPKGQIIGNKGYKYLNIIKPLLWERTQSRKRIHSVGSNPTGRKGYGISKQITNKPIEYIYWNTPHELVERLRLLYASKIAGNTGNDNEIVSIIEELREEGIIE</sequence>
<feature type="domain" description="DUF8207" evidence="1">
    <location>
        <begin position="153"/>
        <end position="251"/>
    </location>
</feature>
<reference evidence="2" key="1">
    <citation type="journal article" date="2019" name="J. ISSAAS">
        <title>Identification of 'Missing Link' Families of Small DNA Tumor Viruses.</title>
        <authorList>
            <person name="Welch N.L."/>
            <person name="Tisza M.J."/>
            <person name="Belford A."/>
            <person name="Pastrana D.V."/>
            <person name="Pang Y.-Y.S."/>
            <person name="Schiller J.T."/>
            <person name="An P."/>
            <person name="Cantalupo P.G."/>
            <person name="Pipas J.M."/>
            <person name="Koda S."/>
            <person name="Subramaniam K."/>
            <person name="Waltzek T.B."/>
            <person name="Bian C."/>
            <person name="Shi Q."/>
            <person name="Ruan Z."/>
            <person name="Ng T.F.-F."/>
            <person name="Starrett G.J."/>
            <person name="Buck C.B."/>
        </authorList>
    </citation>
    <scope>NUCLEOTIDE SEQUENCE</scope>
    <source>
        <strain evidence="2">0104</strain>
    </source>
</reference>
<evidence type="ECO:0000313" key="3">
    <source>
        <dbReference type="Proteomes" id="UP001227660"/>
    </source>
</evidence>
<dbReference type="Pfam" id="PF26634">
    <property type="entry name" value="DUF8207"/>
    <property type="match status" value="1"/>
</dbReference>
<proteinExistence type="predicted"/>
<dbReference type="PANTHER" id="PTHR35374">
    <property type="entry name" value="CYCLIN-DEPENDENT KINASE 11A-LIKE"/>
    <property type="match status" value="1"/>
</dbReference>
<reference evidence="2" key="2">
    <citation type="submission" date="2019-07" db="EMBL/GenBank/DDBJ databases">
        <authorList>
            <person name="Buck C."/>
            <person name="Tisza M."/>
        </authorList>
    </citation>
    <scope>NUCLEOTIDE SEQUENCE</scope>
    <source>
        <strain evidence="2">0104</strain>
    </source>
</reference>
<dbReference type="Proteomes" id="UP001227660">
    <property type="component" value="Segment"/>
</dbReference>
<dbReference type="PANTHER" id="PTHR35374:SF1">
    <property type="entry name" value="PROTEIN KINASE DOMAIN-CONTAINING PROTEIN"/>
    <property type="match status" value="1"/>
</dbReference>
<evidence type="ECO:0000313" key="2">
    <source>
        <dbReference type="EMBL" id="DAC80281.1"/>
    </source>
</evidence>
<dbReference type="EMBL" id="BK010889">
    <property type="protein sequence ID" value="DAC80281.1"/>
    <property type="molecule type" value="Genomic_DNA"/>
</dbReference>
<evidence type="ECO:0000259" key="1">
    <source>
        <dbReference type="Pfam" id="PF26634"/>
    </source>
</evidence>
<protein>
    <submittedName>
        <fullName evidence="2">Adintoc3</fullName>
    </submittedName>
</protein>
<organism evidence="2 3">
    <name type="scientific">Bos-associated insect adintovirus</name>
    <dbReference type="NCBI Taxonomy" id="2597806"/>
    <lineage>
        <taxon>Viruses</taxon>
        <taxon>Varidnaviria</taxon>
        <taxon>Bamfordvirae</taxon>
        <taxon>Preplasmiviricota</taxon>
        <taxon>Polisuviricotina</taxon>
        <taxon>Polintoviricetes</taxon>
        <taxon>Orthopolintovirales</taxon>
        <taxon>Adintoviridae</taxon>
    </lineage>
</organism>